<reference evidence="1 2" key="1">
    <citation type="journal article" date="2006" name="Science">
        <title>The genome of black cottonwood, Populus trichocarpa (Torr. &amp; Gray).</title>
        <authorList>
            <person name="Tuskan G.A."/>
            <person name="Difazio S."/>
            <person name="Jansson S."/>
            <person name="Bohlmann J."/>
            <person name="Grigoriev I."/>
            <person name="Hellsten U."/>
            <person name="Putnam N."/>
            <person name="Ralph S."/>
            <person name="Rombauts S."/>
            <person name="Salamov A."/>
            <person name="Schein J."/>
            <person name="Sterck L."/>
            <person name="Aerts A."/>
            <person name="Bhalerao R.R."/>
            <person name="Bhalerao R.P."/>
            <person name="Blaudez D."/>
            <person name="Boerjan W."/>
            <person name="Brun A."/>
            <person name="Brunner A."/>
            <person name="Busov V."/>
            <person name="Campbell M."/>
            <person name="Carlson J."/>
            <person name="Chalot M."/>
            <person name="Chapman J."/>
            <person name="Chen G.L."/>
            <person name="Cooper D."/>
            <person name="Coutinho P.M."/>
            <person name="Couturier J."/>
            <person name="Covert S."/>
            <person name="Cronk Q."/>
            <person name="Cunningham R."/>
            <person name="Davis J."/>
            <person name="Degroeve S."/>
            <person name="Dejardin A."/>
            <person name="Depamphilis C."/>
            <person name="Detter J."/>
            <person name="Dirks B."/>
            <person name="Dubchak I."/>
            <person name="Duplessis S."/>
            <person name="Ehlting J."/>
            <person name="Ellis B."/>
            <person name="Gendler K."/>
            <person name="Goodstein D."/>
            <person name="Gribskov M."/>
            <person name="Grimwood J."/>
            <person name="Groover A."/>
            <person name="Gunter L."/>
            <person name="Hamberger B."/>
            <person name="Heinze B."/>
            <person name="Helariutta Y."/>
            <person name="Henrissat B."/>
            <person name="Holligan D."/>
            <person name="Holt R."/>
            <person name="Huang W."/>
            <person name="Islam-Faridi N."/>
            <person name="Jones S."/>
            <person name="Jones-Rhoades M."/>
            <person name="Jorgensen R."/>
            <person name="Joshi C."/>
            <person name="Kangasjarvi J."/>
            <person name="Karlsson J."/>
            <person name="Kelleher C."/>
            <person name="Kirkpatrick R."/>
            <person name="Kirst M."/>
            <person name="Kohler A."/>
            <person name="Kalluri U."/>
            <person name="Larimer F."/>
            <person name="Leebens-Mack J."/>
            <person name="Leple J.C."/>
            <person name="Locascio P."/>
            <person name="Lou Y."/>
            <person name="Lucas S."/>
            <person name="Martin F."/>
            <person name="Montanini B."/>
            <person name="Napoli C."/>
            <person name="Nelson D.R."/>
            <person name="Nelson C."/>
            <person name="Nieminen K."/>
            <person name="Nilsson O."/>
            <person name="Pereda V."/>
            <person name="Peter G."/>
            <person name="Philippe R."/>
            <person name="Pilate G."/>
            <person name="Poliakov A."/>
            <person name="Razumovskaya J."/>
            <person name="Richardson P."/>
            <person name="Rinaldi C."/>
            <person name="Ritland K."/>
            <person name="Rouze P."/>
            <person name="Ryaboy D."/>
            <person name="Schmutz J."/>
            <person name="Schrader J."/>
            <person name="Segerman B."/>
            <person name="Shin H."/>
            <person name="Siddiqui A."/>
            <person name="Sterky F."/>
            <person name="Terry A."/>
            <person name="Tsai C.J."/>
            <person name="Uberbacher E."/>
            <person name="Unneberg P."/>
            <person name="Vahala J."/>
            <person name="Wall K."/>
            <person name="Wessler S."/>
            <person name="Yang G."/>
            <person name="Yin T."/>
            <person name="Douglas C."/>
            <person name="Marra M."/>
            <person name="Sandberg G."/>
            <person name="Van de Peer Y."/>
            <person name="Rokhsar D."/>
        </authorList>
    </citation>
    <scope>NUCLEOTIDE SEQUENCE [LARGE SCALE GENOMIC DNA]</scope>
    <source>
        <strain evidence="2">cv. Nisqually</strain>
    </source>
</reference>
<evidence type="ECO:0000313" key="1">
    <source>
        <dbReference type="EMBL" id="KAI9390313.1"/>
    </source>
</evidence>
<dbReference type="EMBL" id="CM009297">
    <property type="protein sequence ID" value="KAI9390313.1"/>
    <property type="molecule type" value="Genomic_DNA"/>
</dbReference>
<protein>
    <submittedName>
        <fullName evidence="1">Uncharacterized protein</fullName>
    </submittedName>
</protein>
<keyword evidence="2" id="KW-1185">Reference proteome</keyword>
<sequence length="143" mass="15957">MLYMVCLALTMKLILLKSIANVEEKKQAGLKVTAQGNGSKIVPSSFSFANLASDNSFKQGWSDTEGNSDELSEDNIGGIKCSCVDAMPWVFNYASCDDDTRSTQFQFIISQASSDSVIDLFHERFQCIAECFREDRWSCLRLP</sequence>
<comment type="caution">
    <text evidence="1">The sequence shown here is derived from an EMBL/GenBank/DDBJ whole genome shotgun (WGS) entry which is preliminary data.</text>
</comment>
<accession>A0ACC0SM95</accession>
<evidence type="ECO:0000313" key="2">
    <source>
        <dbReference type="Proteomes" id="UP000006729"/>
    </source>
</evidence>
<proteinExistence type="predicted"/>
<name>A0ACC0SM95_POPTR</name>
<dbReference type="Proteomes" id="UP000006729">
    <property type="component" value="Chromosome 8"/>
</dbReference>
<organism evidence="1 2">
    <name type="scientific">Populus trichocarpa</name>
    <name type="common">Western balsam poplar</name>
    <name type="synonym">Populus balsamifera subsp. trichocarpa</name>
    <dbReference type="NCBI Taxonomy" id="3694"/>
    <lineage>
        <taxon>Eukaryota</taxon>
        <taxon>Viridiplantae</taxon>
        <taxon>Streptophyta</taxon>
        <taxon>Embryophyta</taxon>
        <taxon>Tracheophyta</taxon>
        <taxon>Spermatophyta</taxon>
        <taxon>Magnoliopsida</taxon>
        <taxon>eudicotyledons</taxon>
        <taxon>Gunneridae</taxon>
        <taxon>Pentapetalae</taxon>
        <taxon>rosids</taxon>
        <taxon>fabids</taxon>
        <taxon>Malpighiales</taxon>
        <taxon>Salicaceae</taxon>
        <taxon>Saliceae</taxon>
        <taxon>Populus</taxon>
    </lineage>
</organism>
<gene>
    <name evidence="1" type="ORF">POPTR_008G164250v4</name>
</gene>